<organism evidence="7 8">
    <name type="scientific">Alitiscatomonas aceti</name>
    <dbReference type="NCBI Taxonomy" id="2981724"/>
    <lineage>
        <taxon>Bacteria</taxon>
        <taxon>Bacillati</taxon>
        <taxon>Bacillota</taxon>
        <taxon>Clostridia</taxon>
        <taxon>Lachnospirales</taxon>
        <taxon>Lachnospiraceae</taxon>
        <taxon>Alitiscatomonas</taxon>
    </lineage>
</organism>
<keyword evidence="2" id="KW-0031">Aminopeptidase</keyword>
<evidence type="ECO:0000256" key="1">
    <source>
        <dbReference type="ARBA" id="ARBA00006272"/>
    </source>
</evidence>
<evidence type="ECO:0000256" key="6">
    <source>
        <dbReference type="PIRNR" id="PIRNR001123"/>
    </source>
</evidence>
<dbReference type="PANTHER" id="PTHR32481:SF0">
    <property type="entry name" value="AMINOPEPTIDASE YPDE-RELATED"/>
    <property type="match status" value="1"/>
</dbReference>
<keyword evidence="4" id="KW-0479">Metal-binding</keyword>
<keyword evidence="3" id="KW-0645">Protease</keyword>
<dbReference type="Gene3D" id="2.40.30.40">
    <property type="entry name" value="Peptidase M42, domain 2"/>
    <property type="match status" value="1"/>
</dbReference>
<accession>A0ABT2UWJ4</accession>
<keyword evidence="5" id="KW-0378">Hydrolase</keyword>
<reference evidence="7 8" key="1">
    <citation type="journal article" date="2021" name="ISME Commun">
        <title>Automated analysis of genomic sequences facilitates high-throughput and comprehensive description of bacteria.</title>
        <authorList>
            <person name="Hitch T.C.A."/>
        </authorList>
    </citation>
    <scope>NUCLEOTIDE SEQUENCE [LARGE SCALE GENOMIC DNA]</scope>
    <source>
        <strain evidence="8">f_CCE</strain>
    </source>
</reference>
<dbReference type="SUPFAM" id="SSF101821">
    <property type="entry name" value="Aminopeptidase/glucanase lid domain"/>
    <property type="match status" value="1"/>
</dbReference>
<evidence type="ECO:0000256" key="5">
    <source>
        <dbReference type="ARBA" id="ARBA00022801"/>
    </source>
</evidence>
<dbReference type="RefSeq" id="WP_022273388.1">
    <property type="nucleotide sequence ID" value="NZ_JAOQJF010000005.1"/>
</dbReference>
<evidence type="ECO:0000313" key="8">
    <source>
        <dbReference type="Proteomes" id="UP001652395"/>
    </source>
</evidence>
<dbReference type="InterPro" id="IPR023367">
    <property type="entry name" value="Peptidase_M42_dom2"/>
</dbReference>
<dbReference type="InterPro" id="IPR008007">
    <property type="entry name" value="Peptidase_M42"/>
</dbReference>
<proteinExistence type="inferred from homology"/>
<protein>
    <submittedName>
        <fullName evidence="7">M42 family peptidase</fullName>
    </submittedName>
</protein>
<dbReference type="EMBL" id="JAOQJF010000005">
    <property type="protein sequence ID" value="MCU6799024.1"/>
    <property type="molecule type" value="Genomic_DNA"/>
</dbReference>
<evidence type="ECO:0000256" key="3">
    <source>
        <dbReference type="ARBA" id="ARBA00022670"/>
    </source>
</evidence>
<name>A0ABT2UWJ4_9FIRM</name>
<sequence>MGIKVNQETLQMIADLSNARGASGFEDETVQAAAKHIGEGYTTEEDCLRNFYMYRTANSGNKPVFMLDAHSDEVGFMVHSIRPNGTLRFVALGGWNVGSLASSKVLVRNSEGKYLPGVIAAKPVHFMSASEKASAGAADISSLSIDIGAVSAKDAAENFKIRIGEPVVPDVTLEYDEEHDLMFGKAFDCRIGCAALIETLRRLRDEKLDVDVVGVLSSQEEVGERGMKVAVNHIKPQIAICFEGCPADDTFTEPYAVQTAFKKGPMLRFMDKSIICTPRYQRYALDLAEKRGLMAQASVREGGGNNGAIVHTSLDGIPSIVIGVPVRYIHSVHGIASYYDFEATVKLAVEIVKSMNGDIIKSF</sequence>
<gene>
    <name evidence="7" type="ORF">OCV69_03600</name>
</gene>
<evidence type="ECO:0000256" key="4">
    <source>
        <dbReference type="ARBA" id="ARBA00022723"/>
    </source>
</evidence>
<dbReference type="SUPFAM" id="SSF53187">
    <property type="entry name" value="Zn-dependent exopeptidases"/>
    <property type="match status" value="1"/>
</dbReference>
<dbReference type="Gene3D" id="3.40.630.10">
    <property type="entry name" value="Zn peptidases"/>
    <property type="match status" value="1"/>
</dbReference>
<evidence type="ECO:0000256" key="2">
    <source>
        <dbReference type="ARBA" id="ARBA00022438"/>
    </source>
</evidence>
<dbReference type="Proteomes" id="UP001652395">
    <property type="component" value="Unassembled WGS sequence"/>
</dbReference>
<dbReference type="Pfam" id="PF05343">
    <property type="entry name" value="Peptidase_M42"/>
    <property type="match status" value="1"/>
</dbReference>
<dbReference type="PANTHER" id="PTHR32481">
    <property type="entry name" value="AMINOPEPTIDASE"/>
    <property type="match status" value="1"/>
</dbReference>
<dbReference type="InterPro" id="IPR051464">
    <property type="entry name" value="Peptidase_M42_aminopept"/>
</dbReference>
<evidence type="ECO:0000313" key="7">
    <source>
        <dbReference type="EMBL" id="MCU6799024.1"/>
    </source>
</evidence>
<keyword evidence="8" id="KW-1185">Reference proteome</keyword>
<comment type="caution">
    <text evidence="7">The sequence shown here is derived from an EMBL/GenBank/DDBJ whole genome shotgun (WGS) entry which is preliminary data.</text>
</comment>
<dbReference type="PIRSF" id="PIRSF001123">
    <property type="entry name" value="PepA_GA"/>
    <property type="match status" value="1"/>
</dbReference>
<comment type="similarity">
    <text evidence="1 6">Belongs to the peptidase M42 family.</text>
</comment>